<protein>
    <submittedName>
        <fullName evidence="1">Uncharacterized protein</fullName>
    </submittedName>
</protein>
<proteinExistence type="predicted"/>
<accession>Q9AL89</accession>
<organism evidence="1">
    <name type="scientific">Agrobacterium tumefaciens</name>
    <dbReference type="NCBI Taxonomy" id="358"/>
    <lineage>
        <taxon>Bacteria</taxon>
        <taxon>Pseudomonadati</taxon>
        <taxon>Pseudomonadota</taxon>
        <taxon>Alphaproteobacteria</taxon>
        <taxon>Hyphomicrobiales</taxon>
        <taxon>Rhizobiaceae</taxon>
        <taxon>Rhizobium/Agrobacterium group</taxon>
        <taxon>Agrobacterium</taxon>
        <taxon>Agrobacterium tumefaciens complex</taxon>
    </lineage>
</organism>
<dbReference type="EMBL" id="AY027490">
    <property type="protein sequence ID" value="AAK11838.1"/>
    <property type="molecule type" value="Genomic_DNA"/>
</dbReference>
<dbReference type="AlphaFoldDB" id="Q9AL89"/>
<sequence>MHAVALTTREIADLLLLIAALEVEGAAIGARVHFELAELDDVVAAGDFLPDGFVTGQRIAALVDVSEVHGLANGHRTAIWLFLTGDHAKQCGLTCTVRADHTDNAARRQLEGQVFDENPIAIGLGEVFRFDNDTAQTLGDRNDDLRVAGTTVFSGFHQLVITADTRLGLRLASLGAGSDPFLLAADRLLARGVFTGFLLHALGFCLQIGGVVAFVGNAAATVEFENPAGDVVEEVAVVGDHHHGAGIVAQVLFEPGDGFGVQMVGRFVKQQQVRLRKQELAKRHTAALTTRKAGYGRVAGRATQRIHGHFDLIFQIPQVLAVDHVLELCALIRRFVGIVHHQFVVAVDDRRLARHAFHDVFHHGLVLVELRLLLEITERRTLGEPGFTGIFLVEASHDFENGRLTGAVRAEDTDLGIGVEGEMDVLQNLLRAIGLVQPSHVIDELTCHCSECSTSDF</sequence>
<reference evidence="1" key="1">
    <citation type="journal article" date="2001" name="J. Bacteriol.">
        <title>ChvD, a chromosomally encoded ATP-binding cassette transporter-homologous protein involved in regulation of virulence gene expression in Agrobacterium tumefaciens.</title>
        <authorList>
            <person name="Liu Z."/>
            <person name="Jacobs M."/>
            <person name="Schaff D.A."/>
            <person name="McCullen C.A."/>
            <person name="Binns A.N."/>
        </authorList>
    </citation>
    <scope>NUCLEOTIDE SEQUENCE</scope>
</reference>
<name>Q9AL89_AGRTU</name>
<dbReference type="AntiFam" id="ANF00142">
    <property type="entry name" value="Shadow ORF (opposite yadG)"/>
</dbReference>
<evidence type="ECO:0000313" key="1">
    <source>
        <dbReference type="EMBL" id="AAK11838.1"/>
    </source>
</evidence>